<dbReference type="PANTHER" id="PTHR12526">
    <property type="entry name" value="GLYCOSYLTRANSFERASE"/>
    <property type="match status" value="1"/>
</dbReference>
<proteinExistence type="predicted"/>
<dbReference type="Pfam" id="PF00534">
    <property type="entry name" value="Glycos_transf_1"/>
    <property type="match status" value="1"/>
</dbReference>
<keyword evidence="4" id="KW-1185">Reference proteome</keyword>
<dbReference type="Pfam" id="PF13579">
    <property type="entry name" value="Glyco_trans_4_4"/>
    <property type="match status" value="1"/>
</dbReference>
<evidence type="ECO:0000313" key="4">
    <source>
        <dbReference type="Proteomes" id="UP000694001"/>
    </source>
</evidence>
<dbReference type="RefSeq" id="WP_218284282.1">
    <property type="nucleotide sequence ID" value="NZ_CP076448.1"/>
</dbReference>
<dbReference type="GO" id="GO:0016757">
    <property type="term" value="F:glycosyltransferase activity"/>
    <property type="evidence" value="ECO:0007669"/>
    <property type="project" value="UniProtKB-KW"/>
</dbReference>
<dbReference type="EMBL" id="CP076448">
    <property type="protein sequence ID" value="QXM23422.1"/>
    <property type="molecule type" value="Genomic_DNA"/>
</dbReference>
<dbReference type="InterPro" id="IPR028098">
    <property type="entry name" value="Glyco_trans_4-like_N"/>
</dbReference>
<dbReference type="PANTHER" id="PTHR12526:SF636">
    <property type="entry name" value="BLL3647 PROTEIN"/>
    <property type="match status" value="1"/>
</dbReference>
<dbReference type="InterPro" id="IPR001296">
    <property type="entry name" value="Glyco_trans_1"/>
</dbReference>
<keyword evidence="3" id="KW-0808">Transferase</keyword>
<dbReference type="EC" id="2.4.-.-" evidence="3"/>
<dbReference type="AlphaFoldDB" id="A0A975YII4"/>
<protein>
    <submittedName>
        <fullName evidence="3">Glycosyltransferase</fullName>
        <ecNumber evidence="3">2.4.-.-</ecNumber>
    </submittedName>
</protein>
<reference evidence="3" key="1">
    <citation type="submission" date="2021-06" db="EMBL/GenBank/DDBJ databases">
        <title>Elioraea tepida, sp. nov., a moderately thermophilic aerobic anoxygenic phototrophic bacterium isolated from an alkaline siliceous hot spring mat community in Yellowstone National Park, WY, USA.</title>
        <authorList>
            <person name="Saini M.K."/>
            <person name="Yoshida S."/>
            <person name="Sebastian A."/>
            <person name="Hirose S."/>
            <person name="Hara E."/>
            <person name="Tamaki H."/>
            <person name="Soulier N.T."/>
            <person name="Albert I."/>
            <person name="Hanada S."/>
            <person name="Bryant D.A."/>
            <person name="Tank M."/>
        </authorList>
    </citation>
    <scope>NUCLEOTIDE SEQUENCE</scope>
    <source>
        <strain evidence="3">MS-P2</strain>
    </source>
</reference>
<dbReference type="KEGG" id="elio:KO353_08685"/>
<dbReference type="Proteomes" id="UP000694001">
    <property type="component" value="Chromosome"/>
</dbReference>
<evidence type="ECO:0000259" key="1">
    <source>
        <dbReference type="Pfam" id="PF00534"/>
    </source>
</evidence>
<keyword evidence="3" id="KW-0328">Glycosyltransferase</keyword>
<evidence type="ECO:0000259" key="2">
    <source>
        <dbReference type="Pfam" id="PF13579"/>
    </source>
</evidence>
<evidence type="ECO:0000313" key="3">
    <source>
        <dbReference type="EMBL" id="QXM23422.1"/>
    </source>
</evidence>
<gene>
    <name evidence="3" type="ORF">KO353_08685</name>
</gene>
<name>A0A975YII4_9PROT</name>
<feature type="domain" description="Glycosyl transferase family 1" evidence="1">
    <location>
        <begin position="191"/>
        <end position="356"/>
    </location>
</feature>
<feature type="domain" description="Glycosyltransferase subfamily 4-like N-terminal" evidence="2">
    <location>
        <begin position="19"/>
        <end position="173"/>
    </location>
</feature>
<organism evidence="3 4">
    <name type="scientific">Elioraea tepida</name>
    <dbReference type="NCBI Taxonomy" id="2843330"/>
    <lineage>
        <taxon>Bacteria</taxon>
        <taxon>Pseudomonadati</taxon>
        <taxon>Pseudomonadota</taxon>
        <taxon>Alphaproteobacteria</taxon>
        <taxon>Acetobacterales</taxon>
        <taxon>Elioraeaceae</taxon>
        <taxon>Elioraea</taxon>
    </lineage>
</organism>
<accession>A0A975YII4</accession>
<sequence length="379" mass="41066">MTARRILEVAAIDFQVWHFLMPLMRALRARGHGVEVAARDGPYFDAVRAEGFTVHPIPFSRSLDLRAHRIAYRALSDLLKRERFDIVHGHYPVAGHLARLAARRAGVPEIVYTSHGYSFLKPGNPFVRAAMFAAEAVAARCQTTLFTQSAEEARLAERLRLAPRSGAVAIGNGVDAARFHPPANDRERADRAALRAEFGAEDGTVVLVIVSRLVAHKGHGPLLAAAERLPEAHVWVVGERLPTDHGDRIDDILAAARARLGPRLALFGARSDVERVLRAADIFVLPSEFEGMPRTVAEAMMTGLPVVATDIRGTREQVVHGETGLLVPVGDAAALADALGRLVADPGLRARLGAAGLARARALYDESRVIARQIELLGL</sequence>